<keyword evidence="1" id="KW-0812">Transmembrane</keyword>
<dbReference type="OrthoDB" id="9797976at2"/>
<gene>
    <name evidence="2" type="ORF">C7437_10839</name>
</gene>
<feature type="transmembrane region" description="Helical" evidence="1">
    <location>
        <begin position="32"/>
        <end position="50"/>
    </location>
</feature>
<dbReference type="AlphaFoldDB" id="A0A2W7N304"/>
<evidence type="ECO:0000256" key="1">
    <source>
        <dbReference type="SAM" id="Phobius"/>
    </source>
</evidence>
<dbReference type="InterPro" id="IPR007563">
    <property type="entry name" value="DUF554"/>
</dbReference>
<evidence type="ECO:0000313" key="3">
    <source>
        <dbReference type="Proteomes" id="UP000248646"/>
    </source>
</evidence>
<evidence type="ECO:0000313" key="2">
    <source>
        <dbReference type="EMBL" id="PZX02944.1"/>
    </source>
</evidence>
<dbReference type="RefSeq" id="WP_111440482.1">
    <property type="nucleotide sequence ID" value="NZ_QKZI01000008.1"/>
</dbReference>
<dbReference type="EMBL" id="QKZI01000008">
    <property type="protein sequence ID" value="PZX02944.1"/>
    <property type="molecule type" value="Genomic_DNA"/>
</dbReference>
<feature type="transmembrane region" description="Helical" evidence="1">
    <location>
        <begin position="136"/>
        <end position="159"/>
    </location>
</feature>
<feature type="transmembrane region" description="Helical" evidence="1">
    <location>
        <begin position="206"/>
        <end position="225"/>
    </location>
</feature>
<feature type="transmembrane region" description="Helical" evidence="1">
    <location>
        <begin position="56"/>
        <end position="76"/>
    </location>
</feature>
<proteinExistence type="predicted"/>
<organism evidence="2 3">
    <name type="scientific">Psychrobacillus insolitus</name>
    <dbReference type="NCBI Taxonomy" id="1461"/>
    <lineage>
        <taxon>Bacteria</taxon>
        <taxon>Bacillati</taxon>
        <taxon>Bacillota</taxon>
        <taxon>Bacilli</taxon>
        <taxon>Bacillales</taxon>
        <taxon>Bacillaceae</taxon>
        <taxon>Psychrobacillus</taxon>
    </lineage>
</organism>
<name>A0A2W7N304_9BACI</name>
<sequence>MIGTIVNTIAILVGSVVGSYLKKGIKEEYKSALFTAMGFAAVALGVNAIVQNMPNSAYPVLFIASLAIGGLVGTIIDIDAKFQQLVGRFSQSDLSKGLSTAILLFCIGTLSILGPVESALNNNHTYLFTNATLDLVTSLALAATYGIGIAFAAVVLFVWQTSIYISAQYIEPFLTDALMTEVSIVGGILILSSGLSILGIKDSKSLNMLPALLVPVFWFVGLALFT</sequence>
<evidence type="ECO:0008006" key="4">
    <source>
        <dbReference type="Google" id="ProtNLM"/>
    </source>
</evidence>
<dbReference type="PANTHER" id="PTHR36111">
    <property type="entry name" value="INNER MEMBRANE PROTEIN-RELATED"/>
    <property type="match status" value="1"/>
</dbReference>
<dbReference type="Pfam" id="PF04474">
    <property type="entry name" value="DUF554"/>
    <property type="match status" value="1"/>
</dbReference>
<protein>
    <recommendedName>
        <fullName evidence="4">Membrane protein YdfK</fullName>
    </recommendedName>
</protein>
<dbReference type="PANTHER" id="PTHR36111:SF2">
    <property type="entry name" value="INNER MEMBRANE PROTEIN"/>
    <property type="match status" value="1"/>
</dbReference>
<keyword evidence="1" id="KW-0472">Membrane</keyword>
<dbReference type="Proteomes" id="UP000248646">
    <property type="component" value="Unassembled WGS sequence"/>
</dbReference>
<feature type="transmembrane region" description="Helical" evidence="1">
    <location>
        <begin position="97"/>
        <end position="116"/>
    </location>
</feature>
<keyword evidence="3" id="KW-1185">Reference proteome</keyword>
<feature type="transmembrane region" description="Helical" evidence="1">
    <location>
        <begin position="180"/>
        <end position="200"/>
    </location>
</feature>
<comment type="caution">
    <text evidence="2">The sequence shown here is derived from an EMBL/GenBank/DDBJ whole genome shotgun (WGS) entry which is preliminary data.</text>
</comment>
<accession>A0A2W7N304</accession>
<keyword evidence="1" id="KW-1133">Transmembrane helix</keyword>
<reference evidence="2 3" key="1">
    <citation type="submission" date="2018-06" db="EMBL/GenBank/DDBJ databases">
        <title>Genomic Encyclopedia of Type Strains, Phase IV (KMG-IV): sequencing the most valuable type-strain genomes for metagenomic binning, comparative biology and taxonomic classification.</title>
        <authorList>
            <person name="Goeker M."/>
        </authorList>
    </citation>
    <scope>NUCLEOTIDE SEQUENCE [LARGE SCALE GENOMIC DNA]</scope>
    <source>
        <strain evidence="2 3">DSM 5</strain>
    </source>
</reference>